<keyword evidence="1" id="KW-0472">Membrane</keyword>
<gene>
    <name evidence="3" type="ORF">SAMN05660297_00245</name>
</gene>
<keyword evidence="1" id="KW-1133">Transmembrane helix</keyword>
<dbReference type="RefSeq" id="WP_090438071.1">
    <property type="nucleotide sequence ID" value="NZ_FOHU01000001.1"/>
</dbReference>
<accession>A0A1H9YHY9</accession>
<dbReference type="GO" id="GO:0016810">
    <property type="term" value="F:hydrolase activity, acting on carbon-nitrogen (but not peptide) bonds"/>
    <property type="evidence" value="ECO:0007669"/>
    <property type="project" value="InterPro"/>
</dbReference>
<evidence type="ECO:0000259" key="2">
    <source>
        <dbReference type="PROSITE" id="PS51677"/>
    </source>
</evidence>
<dbReference type="EMBL" id="FOHU01000001">
    <property type="protein sequence ID" value="SES68673.1"/>
    <property type="molecule type" value="Genomic_DNA"/>
</dbReference>
<evidence type="ECO:0000313" key="3">
    <source>
        <dbReference type="EMBL" id="SES68673.1"/>
    </source>
</evidence>
<organism evidence="3 4">
    <name type="scientific">Natronincola peptidivorans</name>
    <dbReference type="NCBI Taxonomy" id="426128"/>
    <lineage>
        <taxon>Bacteria</taxon>
        <taxon>Bacillati</taxon>
        <taxon>Bacillota</taxon>
        <taxon>Clostridia</taxon>
        <taxon>Peptostreptococcales</taxon>
        <taxon>Natronincolaceae</taxon>
        <taxon>Natronincola</taxon>
    </lineage>
</organism>
<feature type="domain" description="NodB homology" evidence="2">
    <location>
        <begin position="54"/>
        <end position="234"/>
    </location>
</feature>
<dbReference type="PANTHER" id="PTHR10587:SF80">
    <property type="entry name" value="CHITOOLIGOSACCHARIDE DEACETYLASE"/>
    <property type="match status" value="1"/>
</dbReference>
<reference evidence="3 4" key="1">
    <citation type="submission" date="2016-10" db="EMBL/GenBank/DDBJ databases">
        <authorList>
            <person name="de Groot N.N."/>
        </authorList>
    </citation>
    <scope>NUCLEOTIDE SEQUENCE [LARGE SCALE GENOMIC DNA]</scope>
    <source>
        <strain evidence="3 4">DSM 18979</strain>
    </source>
</reference>
<proteinExistence type="predicted"/>
<sequence>MIVIVNKKALKGIILIMVIILIIVTSIVINHNKNHTSVTTTYVLNKPIEQGNEKSNYIAFACNVDWGNEVIPDILEILEERNIKITFFVTGRWVKAYPQLFETIVKAGHEIGSHGYQHLDYSKLSLEHNKKQIKDAEIVIMQHIETKPTLFAPPSGAYNQYTLMAAEELGYKTILWSIDTIDWRQGSTKDIIVKRVMEKPDHKGGIILMHPMPETAKAIPILIDELQSKNLQVGRVSDVIGD</sequence>
<dbReference type="OrthoDB" id="9806342at2"/>
<evidence type="ECO:0000313" key="4">
    <source>
        <dbReference type="Proteomes" id="UP000199568"/>
    </source>
</evidence>
<dbReference type="InterPro" id="IPR011330">
    <property type="entry name" value="Glyco_hydro/deAcase_b/a-brl"/>
</dbReference>
<dbReference type="InterPro" id="IPR002509">
    <property type="entry name" value="NODB_dom"/>
</dbReference>
<dbReference type="AlphaFoldDB" id="A0A1H9YHY9"/>
<keyword evidence="1" id="KW-0812">Transmembrane</keyword>
<dbReference type="InterPro" id="IPR050248">
    <property type="entry name" value="Polysacc_deacetylase_ArnD"/>
</dbReference>
<dbReference type="PANTHER" id="PTHR10587">
    <property type="entry name" value="GLYCOSYL TRANSFERASE-RELATED"/>
    <property type="match status" value="1"/>
</dbReference>
<dbReference type="STRING" id="426128.SAMN05660297_00245"/>
<dbReference type="GO" id="GO:0005975">
    <property type="term" value="P:carbohydrate metabolic process"/>
    <property type="evidence" value="ECO:0007669"/>
    <property type="project" value="InterPro"/>
</dbReference>
<name>A0A1H9YHY9_9FIRM</name>
<feature type="transmembrane region" description="Helical" evidence="1">
    <location>
        <begin position="12"/>
        <end position="29"/>
    </location>
</feature>
<protein>
    <submittedName>
        <fullName evidence="3">Peptidoglycan/xylan/chitin deacetylase, PgdA/CDA1 family</fullName>
    </submittedName>
</protein>
<dbReference type="SUPFAM" id="SSF88713">
    <property type="entry name" value="Glycoside hydrolase/deacetylase"/>
    <property type="match status" value="1"/>
</dbReference>
<dbReference type="Proteomes" id="UP000199568">
    <property type="component" value="Unassembled WGS sequence"/>
</dbReference>
<dbReference type="PROSITE" id="PS51677">
    <property type="entry name" value="NODB"/>
    <property type="match status" value="1"/>
</dbReference>
<dbReference type="Gene3D" id="3.20.20.370">
    <property type="entry name" value="Glycoside hydrolase/deacetylase"/>
    <property type="match status" value="1"/>
</dbReference>
<evidence type="ECO:0000256" key="1">
    <source>
        <dbReference type="SAM" id="Phobius"/>
    </source>
</evidence>
<dbReference type="GO" id="GO:0016020">
    <property type="term" value="C:membrane"/>
    <property type="evidence" value="ECO:0007669"/>
    <property type="project" value="TreeGrafter"/>
</dbReference>
<keyword evidence="4" id="KW-1185">Reference proteome</keyword>
<dbReference type="Pfam" id="PF01522">
    <property type="entry name" value="Polysacc_deac_1"/>
    <property type="match status" value="1"/>
</dbReference>